<dbReference type="InterPro" id="IPR053142">
    <property type="entry name" value="PchR_regulatory_protein"/>
</dbReference>
<keyword evidence="2" id="KW-0238">DNA-binding</keyword>
<reference evidence="5 6" key="1">
    <citation type="journal article" date="2016" name="Antonie Van Leeuwenhoek">
        <title>Photobacterium sanguinicancri sp. nov. isolated from marine animals.</title>
        <authorList>
            <person name="Gomez-Gil B."/>
            <person name="Roque A."/>
            <person name="Rotllant G."/>
            <person name="Romalde J.L."/>
            <person name="Doce A."/>
            <person name="Eggermont M."/>
            <person name="Defoirdt T."/>
        </authorList>
    </citation>
    <scope>NUCLEOTIDE SEQUENCE [LARGE SCALE GENOMIC DNA]</scope>
    <source>
        <strain evidence="5 6">CAIM 1827</strain>
    </source>
</reference>
<evidence type="ECO:0000256" key="1">
    <source>
        <dbReference type="ARBA" id="ARBA00023015"/>
    </source>
</evidence>
<organism evidence="5 6">
    <name type="scientific">Photobacterium sanguinicancri</name>
    <dbReference type="NCBI Taxonomy" id="875932"/>
    <lineage>
        <taxon>Bacteria</taxon>
        <taxon>Pseudomonadati</taxon>
        <taxon>Pseudomonadota</taxon>
        <taxon>Gammaproteobacteria</taxon>
        <taxon>Vibrionales</taxon>
        <taxon>Vibrionaceae</taxon>
        <taxon>Photobacterium</taxon>
    </lineage>
</organism>
<sequence length="399" mass="45458">MKNENAPHSNDRASLVMARRVVMAAKVEENRSEPQAEYSEDRAFVSRSNGLVNIDNIEQRKIQKIITAQKSQPQVLVEGRFLAERFPSGISVMGGDIHELADTTVLATAGSALHIIIVLSGKLRFGYDDHDFYLRGKQDRTEALADISKVDLSNKTPTGAVVHRPSKEPTAVIVDIKRRCSFRRYLSKGRVRKLNIIIPHEWFERLASGESKAEGMFWQHFAHHLSFVKWQPSPQVFHYCHEMMEAIDLEDQWQRNLYVETRATAIVGEMIRDVIQLPVKRQAEPVEDPCHASSEHYDALCGAIEYIESYLHTDLKLEDIAKQSAMSVSALQRKFKQTFTCTVFDYVRNRRLDKVKEAMCKEKITIGEAAYMAGYNHPSNFITAFKRKFGITPGELLTS</sequence>
<dbReference type="InterPro" id="IPR018062">
    <property type="entry name" value="HTH_AraC-typ_CS"/>
</dbReference>
<dbReference type="EMBL" id="NOIF01000087">
    <property type="protein sequence ID" value="OZS43330.1"/>
    <property type="molecule type" value="Genomic_DNA"/>
</dbReference>
<accession>A0ABX4FZS3</accession>
<evidence type="ECO:0000313" key="6">
    <source>
        <dbReference type="Proteomes" id="UP000215999"/>
    </source>
</evidence>
<name>A0ABX4FZS3_9GAMM</name>
<evidence type="ECO:0000256" key="3">
    <source>
        <dbReference type="ARBA" id="ARBA00023163"/>
    </source>
</evidence>
<dbReference type="Pfam" id="PF12833">
    <property type="entry name" value="HTH_18"/>
    <property type="match status" value="1"/>
</dbReference>
<proteinExistence type="predicted"/>
<keyword evidence="6" id="KW-1185">Reference proteome</keyword>
<dbReference type="PROSITE" id="PS00041">
    <property type="entry name" value="HTH_ARAC_FAMILY_1"/>
    <property type="match status" value="1"/>
</dbReference>
<evidence type="ECO:0000256" key="2">
    <source>
        <dbReference type="ARBA" id="ARBA00023125"/>
    </source>
</evidence>
<dbReference type="Gene3D" id="1.10.10.60">
    <property type="entry name" value="Homeodomain-like"/>
    <property type="match status" value="2"/>
</dbReference>
<dbReference type="PROSITE" id="PS01124">
    <property type="entry name" value="HTH_ARAC_FAMILY_2"/>
    <property type="match status" value="1"/>
</dbReference>
<gene>
    <name evidence="5" type="ORF">ASV53_13895</name>
</gene>
<evidence type="ECO:0000313" key="5">
    <source>
        <dbReference type="EMBL" id="OZS43330.1"/>
    </source>
</evidence>
<keyword evidence="1" id="KW-0805">Transcription regulation</keyword>
<dbReference type="SUPFAM" id="SSF46689">
    <property type="entry name" value="Homeodomain-like"/>
    <property type="match status" value="2"/>
</dbReference>
<dbReference type="InterPro" id="IPR018060">
    <property type="entry name" value="HTH_AraC"/>
</dbReference>
<comment type="caution">
    <text evidence="5">The sequence shown here is derived from an EMBL/GenBank/DDBJ whole genome shotgun (WGS) entry which is preliminary data.</text>
</comment>
<dbReference type="SMART" id="SM00342">
    <property type="entry name" value="HTH_ARAC"/>
    <property type="match status" value="1"/>
</dbReference>
<protein>
    <recommendedName>
        <fullName evidence="4">HTH araC/xylS-type domain-containing protein</fullName>
    </recommendedName>
</protein>
<keyword evidence="3" id="KW-0804">Transcription</keyword>
<dbReference type="RefSeq" id="WP_094957498.1">
    <property type="nucleotide sequence ID" value="NZ_NOIF01000087.1"/>
</dbReference>
<dbReference type="Proteomes" id="UP000215999">
    <property type="component" value="Unassembled WGS sequence"/>
</dbReference>
<dbReference type="PANTHER" id="PTHR47893:SF1">
    <property type="entry name" value="REGULATORY PROTEIN PCHR"/>
    <property type="match status" value="1"/>
</dbReference>
<evidence type="ECO:0000259" key="4">
    <source>
        <dbReference type="PROSITE" id="PS01124"/>
    </source>
</evidence>
<feature type="domain" description="HTH araC/xylS-type" evidence="4">
    <location>
        <begin position="301"/>
        <end position="399"/>
    </location>
</feature>
<dbReference type="InterPro" id="IPR009057">
    <property type="entry name" value="Homeodomain-like_sf"/>
</dbReference>
<dbReference type="PANTHER" id="PTHR47893">
    <property type="entry name" value="REGULATORY PROTEIN PCHR"/>
    <property type="match status" value="1"/>
</dbReference>